<protein>
    <submittedName>
        <fullName evidence="1">Uncharacterized protein</fullName>
    </submittedName>
</protein>
<reference evidence="1" key="1">
    <citation type="submission" date="2018-05" db="EMBL/GenBank/DDBJ databases">
        <authorList>
            <person name="Lanie J.A."/>
            <person name="Ng W.-L."/>
            <person name="Kazmierczak K.M."/>
            <person name="Andrzejewski T.M."/>
            <person name="Davidsen T.M."/>
            <person name="Wayne K.J."/>
            <person name="Tettelin H."/>
            <person name="Glass J.I."/>
            <person name="Rusch D."/>
            <person name="Podicherti R."/>
            <person name="Tsui H.-C.T."/>
            <person name="Winkler M.E."/>
        </authorList>
    </citation>
    <scope>NUCLEOTIDE SEQUENCE</scope>
</reference>
<dbReference type="AlphaFoldDB" id="A0A382SAG3"/>
<sequence>MLPKFLDLIRCPVPAGYGCGCSYDRSFRVVVLVHFAN</sequence>
<gene>
    <name evidence="1" type="ORF">METZ01_LOCUS359723</name>
</gene>
<accession>A0A382SAG3</accession>
<evidence type="ECO:0000313" key="1">
    <source>
        <dbReference type="EMBL" id="SVD06869.1"/>
    </source>
</evidence>
<dbReference type="EMBL" id="UINC01127625">
    <property type="protein sequence ID" value="SVD06869.1"/>
    <property type="molecule type" value="Genomic_DNA"/>
</dbReference>
<name>A0A382SAG3_9ZZZZ</name>
<organism evidence="1">
    <name type="scientific">marine metagenome</name>
    <dbReference type="NCBI Taxonomy" id="408172"/>
    <lineage>
        <taxon>unclassified sequences</taxon>
        <taxon>metagenomes</taxon>
        <taxon>ecological metagenomes</taxon>
    </lineage>
</organism>
<proteinExistence type="predicted"/>